<dbReference type="RefSeq" id="WP_204958732.1">
    <property type="nucleotide sequence ID" value="NZ_JAFEUO010000003.1"/>
</dbReference>
<reference evidence="2 3" key="1">
    <citation type="submission" date="2021-02" db="EMBL/GenBank/DDBJ databases">
        <authorList>
            <person name="Lee D.-H."/>
        </authorList>
    </citation>
    <scope>NUCLEOTIDE SEQUENCE [LARGE SCALE GENOMIC DNA]</scope>
    <source>
        <strain evidence="2 3">MMS20-R2-29</strain>
    </source>
</reference>
<organism evidence="2 3">
    <name type="scientific">Micromonospora humidisoli</name>
    <dbReference type="NCBI Taxonomy" id="2807622"/>
    <lineage>
        <taxon>Bacteria</taxon>
        <taxon>Bacillati</taxon>
        <taxon>Actinomycetota</taxon>
        <taxon>Actinomycetes</taxon>
        <taxon>Micromonosporales</taxon>
        <taxon>Micromonosporaceae</taxon>
        <taxon>Micromonospora</taxon>
    </lineage>
</organism>
<sequence length="100" mass="10377">MDLTDLAARLTATTHLPPLEQYAALRDLGPEVKAALAAAQDAAIATARAELPEAEVAERAGVSVSEVRRRITAHGKRAGTGRGPGRPSRTAAEPARNALS</sequence>
<evidence type="ECO:0000256" key="1">
    <source>
        <dbReference type="SAM" id="MobiDB-lite"/>
    </source>
</evidence>
<accession>A0ABS2JAK4</accession>
<keyword evidence="3" id="KW-1185">Reference proteome</keyword>
<proteinExistence type="predicted"/>
<protein>
    <recommendedName>
        <fullName evidence="4">Sigma-70, region 4</fullName>
    </recommendedName>
</protein>
<dbReference type="Proteomes" id="UP000809587">
    <property type="component" value="Unassembled WGS sequence"/>
</dbReference>
<feature type="region of interest" description="Disordered" evidence="1">
    <location>
        <begin position="70"/>
        <end position="100"/>
    </location>
</feature>
<evidence type="ECO:0008006" key="4">
    <source>
        <dbReference type="Google" id="ProtNLM"/>
    </source>
</evidence>
<gene>
    <name evidence="2" type="ORF">JQN84_13805</name>
</gene>
<feature type="compositionally biased region" description="Basic residues" evidence="1">
    <location>
        <begin position="70"/>
        <end position="79"/>
    </location>
</feature>
<comment type="caution">
    <text evidence="2">The sequence shown here is derived from an EMBL/GenBank/DDBJ whole genome shotgun (WGS) entry which is preliminary data.</text>
</comment>
<evidence type="ECO:0000313" key="2">
    <source>
        <dbReference type="EMBL" id="MBM7083592.1"/>
    </source>
</evidence>
<name>A0ABS2JAK4_9ACTN</name>
<dbReference type="EMBL" id="JAFEUO010000003">
    <property type="protein sequence ID" value="MBM7083592.1"/>
    <property type="molecule type" value="Genomic_DNA"/>
</dbReference>
<evidence type="ECO:0000313" key="3">
    <source>
        <dbReference type="Proteomes" id="UP000809587"/>
    </source>
</evidence>